<organism evidence="2 3">
    <name type="scientific">Streptococcus cuniculi</name>
    <dbReference type="NCBI Taxonomy" id="1432788"/>
    <lineage>
        <taxon>Bacteria</taxon>
        <taxon>Bacillati</taxon>
        <taxon>Bacillota</taxon>
        <taxon>Bacilli</taxon>
        <taxon>Lactobacillales</taxon>
        <taxon>Streptococcaceae</taxon>
        <taxon>Streptococcus</taxon>
    </lineage>
</organism>
<name>A0A1Q8E8A8_9STRE</name>
<dbReference type="CDD" id="cd00211">
    <property type="entry name" value="PTS_IIA_fru"/>
    <property type="match status" value="1"/>
</dbReference>
<reference evidence="3" key="1">
    <citation type="submission" date="2016-12" db="EMBL/GenBank/DDBJ databases">
        <authorList>
            <person name="Gulvik C.A."/>
        </authorList>
    </citation>
    <scope>NUCLEOTIDE SEQUENCE [LARGE SCALE GENOMIC DNA]</scope>
    <source>
        <strain evidence="3">NED12-00049-6B</strain>
    </source>
</reference>
<evidence type="ECO:0000313" key="3">
    <source>
        <dbReference type="Proteomes" id="UP000186890"/>
    </source>
</evidence>
<dbReference type="Gene3D" id="3.40.930.10">
    <property type="entry name" value="Mannitol-specific EII, Chain A"/>
    <property type="match status" value="1"/>
</dbReference>
<dbReference type="PROSITE" id="PS51094">
    <property type="entry name" value="PTS_EIIA_TYPE_2"/>
    <property type="match status" value="1"/>
</dbReference>
<feature type="domain" description="PTS EIIA type-2" evidence="1">
    <location>
        <begin position="3"/>
        <end position="150"/>
    </location>
</feature>
<dbReference type="SUPFAM" id="SSF55804">
    <property type="entry name" value="Phoshotransferase/anion transport protein"/>
    <property type="match status" value="1"/>
</dbReference>
<dbReference type="OrthoDB" id="370976at2"/>
<dbReference type="Proteomes" id="UP000186890">
    <property type="component" value="Unassembled WGS sequence"/>
</dbReference>
<dbReference type="PANTHER" id="PTHR47738">
    <property type="entry name" value="PTS SYSTEM FRUCTOSE-LIKE EIIA COMPONENT-RELATED"/>
    <property type="match status" value="1"/>
</dbReference>
<dbReference type="AlphaFoldDB" id="A0A1Q8E8A8"/>
<dbReference type="Pfam" id="PF00359">
    <property type="entry name" value="PTS_EIIA_2"/>
    <property type="match status" value="1"/>
</dbReference>
<sequence>MELTIDSSLFFPDLNCKTKEEVISFLAEELAKKGYVGDEYKTALLERERIYPTGLPSNSFNIAIPHADYTLVNQTTIAIGILQEPVIFYSMENVEEPLEISIVIMLAIDKPHGQIEMLQRIVRIIQDDHLRQALVESYDEQSVNKLLQYLNGGK</sequence>
<dbReference type="InterPro" id="IPR016152">
    <property type="entry name" value="PTrfase/Anion_transptr"/>
</dbReference>
<comment type="caution">
    <text evidence="2">The sequence shown here is derived from an EMBL/GenBank/DDBJ whole genome shotgun (WGS) entry which is preliminary data.</text>
</comment>
<keyword evidence="3" id="KW-1185">Reference proteome</keyword>
<dbReference type="EMBL" id="MSJM01000004">
    <property type="protein sequence ID" value="OLF48022.1"/>
    <property type="molecule type" value="Genomic_DNA"/>
</dbReference>
<dbReference type="InterPro" id="IPR002178">
    <property type="entry name" value="PTS_EIIA_type-2_dom"/>
</dbReference>
<proteinExistence type="predicted"/>
<accession>A0A1Q8E8A8</accession>
<dbReference type="RefSeq" id="WP_075104892.1">
    <property type="nucleotide sequence ID" value="NZ_MSJM01000004.1"/>
</dbReference>
<dbReference type="InterPro" id="IPR051541">
    <property type="entry name" value="PTS_SugarTrans_NitroReg"/>
</dbReference>
<protein>
    <submittedName>
        <fullName evidence="2">PTS galactitol transporter subunit IIA</fullName>
    </submittedName>
</protein>
<evidence type="ECO:0000313" key="2">
    <source>
        <dbReference type="EMBL" id="OLF48022.1"/>
    </source>
</evidence>
<dbReference type="PANTHER" id="PTHR47738:SF3">
    <property type="entry name" value="PHOSPHOTRANSFERASE SYSTEM MANNITOL_FRUCTOSE-SPECIFIC IIA DOMAIN CONTAINING PROTEIN"/>
    <property type="match status" value="1"/>
</dbReference>
<gene>
    <name evidence="2" type="ORF">BU202_05530</name>
</gene>
<evidence type="ECO:0000259" key="1">
    <source>
        <dbReference type="PROSITE" id="PS51094"/>
    </source>
</evidence>